<dbReference type="RefSeq" id="WP_340520921.1">
    <property type="nucleotide sequence ID" value="NZ_JBBLXS010000104.1"/>
</dbReference>
<evidence type="ECO:0000313" key="2">
    <source>
        <dbReference type="Proteomes" id="UP001384579"/>
    </source>
</evidence>
<dbReference type="EMBL" id="JBBLXS010000104">
    <property type="protein sequence ID" value="MEK0185234.1"/>
    <property type="molecule type" value="Genomic_DNA"/>
</dbReference>
<keyword evidence="2" id="KW-1185">Reference proteome</keyword>
<name>A0ABU8YLK0_9CYAN</name>
<protein>
    <submittedName>
        <fullName evidence="1">Uncharacterized protein</fullName>
    </submittedName>
</protein>
<accession>A0ABU8YLK0</accession>
<proteinExistence type="predicted"/>
<dbReference type="Proteomes" id="UP001384579">
    <property type="component" value="Unassembled WGS sequence"/>
</dbReference>
<evidence type="ECO:0000313" key="1">
    <source>
        <dbReference type="EMBL" id="MEK0185234.1"/>
    </source>
</evidence>
<sequence length="40" mass="4354">MAARNYLNWKWSIGTLALVLSIASLTVPANFDTATDAQTQ</sequence>
<gene>
    <name evidence="1" type="ORF">WMG39_10210</name>
</gene>
<reference evidence="1 2" key="1">
    <citation type="journal article" date="2020" name="Harmful Algae">
        <title>Molecular and morphological characterization of a novel dihydroanatoxin-a producing Microcoleus species (cyanobacteria) from the Russian River, California, USA.</title>
        <authorList>
            <person name="Conklin K.Y."/>
            <person name="Stancheva R."/>
            <person name="Otten T.G."/>
            <person name="Fadness R."/>
            <person name="Boyer G.L."/>
            <person name="Read B."/>
            <person name="Zhang X."/>
            <person name="Sheath R.G."/>
        </authorList>
    </citation>
    <scope>NUCLEOTIDE SEQUENCE [LARGE SCALE GENOMIC DNA]</scope>
    <source>
        <strain evidence="1 2">PTRS2</strain>
    </source>
</reference>
<organism evidence="1 2">
    <name type="scientific">Microcoleus anatoxicus PTRS2</name>
    <dbReference type="NCBI Taxonomy" id="2705321"/>
    <lineage>
        <taxon>Bacteria</taxon>
        <taxon>Bacillati</taxon>
        <taxon>Cyanobacteriota</taxon>
        <taxon>Cyanophyceae</taxon>
        <taxon>Oscillatoriophycideae</taxon>
        <taxon>Oscillatoriales</taxon>
        <taxon>Microcoleaceae</taxon>
        <taxon>Microcoleus</taxon>
        <taxon>Microcoleus anatoxicus</taxon>
    </lineage>
</organism>
<comment type="caution">
    <text evidence="1">The sequence shown here is derived from an EMBL/GenBank/DDBJ whole genome shotgun (WGS) entry which is preliminary data.</text>
</comment>